<proteinExistence type="predicted"/>
<name>A0A7U3NJX4_9CAUD</name>
<reference evidence="1 2" key="1">
    <citation type="submission" date="2020-10" db="EMBL/GenBank/DDBJ databases">
        <authorList>
            <person name="Kazantseva O.A."/>
            <person name="Piligrimova E.G."/>
            <person name="Shadrin A.M."/>
        </authorList>
    </citation>
    <scope>NUCLEOTIDE SEQUENCE [LARGE SCALE GENOMIC DNA]</scope>
</reference>
<keyword evidence="2" id="KW-1185">Reference proteome</keyword>
<protein>
    <submittedName>
        <fullName evidence="1">Uncharacterized protein</fullName>
    </submittedName>
</protein>
<dbReference type="Proteomes" id="UP000594029">
    <property type="component" value="Segment"/>
</dbReference>
<gene>
    <name evidence="1" type="ORF">Kirov_160</name>
</gene>
<dbReference type="EMBL" id="MW084976">
    <property type="protein sequence ID" value="QOV08359.1"/>
    <property type="molecule type" value="Genomic_DNA"/>
</dbReference>
<evidence type="ECO:0000313" key="1">
    <source>
        <dbReference type="EMBL" id="QOV08359.1"/>
    </source>
</evidence>
<evidence type="ECO:0000313" key="2">
    <source>
        <dbReference type="Proteomes" id="UP000594029"/>
    </source>
</evidence>
<organism evidence="1 2">
    <name type="scientific">Bacillus phage Kirov</name>
    <dbReference type="NCBI Taxonomy" id="2783539"/>
    <lineage>
        <taxon>Viruses</taxon>
        <taxon>Duplodnaviria</taxon>
        <taxon>Heunggongvirae</taxon>
        <taxon>Uroviricota</taxon>
        <taxon>Caudoviricetes</taxon>
        <taxon>Andregratiavirinae</taxon>
        <taxon>Kirovvirus</taxon>
        <taxon>Kirovvirus kirov</taxon>
    </lineage>
</organism>
<accession>A0A7U3NJX4</accession>
<sequence length="123" mass="13174">MRIFGKNSTITIGSQTYVGNNIVVTKDGKVIVDGVEQDTMHKEPIQLTVNCNVECIVAEEDIRVHGAIHGNVEAKNSINCDRIDGNAKAGNAINCDDIKGNAEANVINCDDIHGSATAKIINR</sequence>